<dbReference type="Proteomes" id="UP001260872">
    <property type="component" value="Unassembled WGS sequence"/>
</dbReference>
<keyword evidence="3 5" id="KW-0862">Zinc</keyword>
<dbReference type="PANTHER" id="PTHR43401:SF5">
    <property type="entry name" value="ALCOHOL DEHYDROGENASE-RELATED"/>
    <property type="match status" value="1"/>
</dbReference>
<evidence type="ECO:0000256" key="3">
    <source>
        <dbReference type="ARBA" id="ARBA00022833"/>
    </source>
</evidence>
<evidence type="ECO:0000259" key="6">
    <source>
        <dbReference type="SMART" id="SM00829"/>
    </source>
</evidence>
<dbReference type="PANTHER" id="PTHR43401">
    <property type="entry name" value="L-THREONINE 3-DEHYDROGENASE"/>
    <property type="match status" value="1"/>
</dbReference>
<keyword evidence="4" id="KW-0560">Oxidoreductase</keyword>
<keyword evidence="2 5" id="KW-0479">Metal-binding</keyword>
<dbReference type="InterPro" id="IPR050129">
    <property type="entry name" value="Zn_alcohol_dh"/>
</dbReference>
<evidence type="ECO:0000256" key="4">
    <source>
        <dbReference type="ARBA" id="ARBA00023002"/>
    </source>
</evidence>
<dbReference type="Pfam" id="PF08240">
    <property type="entry name" value="ADH_N"/>
    <property type="match status" value="1"/>
</dbReference>
<dbReference type="InterPro" id="IPR002328">
    <property type="entry name" value="ADH_Zn_CS"/>
</dbReference>
<evidence type="ECO:0000313" key="8">
    <source>
        <dbReference type="Proteomes" id="UP001260872"/>
    </source>
</evidence>
<dbReference type="PROSITE" id="PS00059">
    <property type="entry name" value="ADH_ZINC"/>
    <property type="match status" value="1"/>
</dbReference>
<comment type="caution">
    <text evidence="7">The sequence shown here is derived from an EMBL/GenBank/DDBJ whole genome shotgun (WGS) entry which is preliminary data.</text>
</comment>
<accession>A0ABU1FWL1</accession>
<comment type="cofactor">
    <cofactor evidence="1 5">
        <name>Zn(2+)</name>
        <dbReference type="ChEBI" id="CHEBI:29105"/>
    </cofactor>
</comment>
<dbReference type="Gene3D" id="3.40.50.720">
    <property type="entry name" value="NAD(P)-binding Rossmann-like Domain"/>
    <property type="match status" value="1"/>
</dbReference>
<dbReference type="SUPFAM" id="SSF50129">
    <property type="entry name" value="GroES-like"/>
    <property type="match status" value="1"/>
</dbReference>
<evidence type="ECO:0000256" key="2">
    <source>
        <dbReference type="ARBA" id="ARBA00022723"/>
    </source>
</evidence>
<protein>
    <submittedName>
        <fullName evidence="7">Alcohol dehydrogenase catalytic domain-containing protein</fullName>
    </submittedName>
</protein>
<gene>
    <name evidence="7" type="ORF">RH857_13185</name>
</gene>
<evidence type="ECO:0000256" key="1">
    <source>
        <dbReference type="ARBA" id="ARBA00001947"/>
    </source>
</evidence>
<dbReference type="InterPro" id="IPR036291">
    <property type="entry name" value="NAD(P)-bd_dom_sf"/>
</dbReference>
<dbReference type="InterPro" id="IPR013154">
    <property type="entry name" value="ADH-like_N"/>
</dbReference>
<dbReference type="Pfam" id="PF00107">
    <property type="entry name" value="ADH_zinc_N"/>
    <property type="match status" value="1"/>
</dbReference>
<dbReference type="InterPro" id="IPR020843">
    <property type="entry name" value="ER"/>
</dbReference>
<feature type="domain" description="Enoyl reductase (ER)" evidence="6">
    <location>
        <begin position="18"/>
        <end position="364"/>
    </location>
</feature>
<dbReference type="InterPro" id="IPR011032">
    <property type="entry name" value="GroES-like_sf"/>
</dbReference>
<name>A0ABU1FWL1_9MICC</name>
<evidence type="ECO:0000313" key="7">
    <source>
        <dbReference type="EMBL" id="MDR5713075.1"/>
    </source>
</evidence>
<dbReference type="RefSeq" id="WP_310538440.1">
    <property type="nucleotide sequence ID" value="NZ_BAAAOC010000065.1"/>
</dbReference>
<keyword evidence="8" id="KW-1185">Reference proteome</keyword>
<dbReference type="Gene3D" id="3.90.180.10">
    <property type="entry name" value="Medium-chain alcohol dehydrogenases, catalytic domain"/>
    <property type="match status" value="1"/>
</dbReference>
<evidence type="ECO:0000256" key="5">
    <source>
        <dbReference type="RuleBase" id="RU361277"/>
    </source>
</evidence>
<sequence length="369" mass="38994">MKTPAAVLTTCHAGQPFADSKPIEIREVDLADPTGKMVLVEVMVAGLCHSDLSVVNGSRERPVPLVLGHEASGRVVKVGPDVQGVAAGDRVTFTFQPACGECDLCVDSGGERCAPALEANVAGTLLHGERFLSENGEPLFHHSNVAAFANFTVVHQSSVIKVDDDVPFEIAALLGCAVITGGGAVMNAARVREGERVAIVGAGGVGLSALLVARAFGAAVVDVVEPAASKHEILREFGATNIVIPDTVQREHYDVVIEAAGVKPAFEMGVTMLRPGGRLVSVGLPHPDATAEISILDVVFKSKQIIGSYHGSGDANEDLKVYVDLWRQGKLELEKLVTKRIGLDGLNEALDDLQHAREIRQLIMIGEEK</sequence>
<reference evidence="8" key="1">
    <citation type="submission" date="2023-07" db="EMBL/GenBank/DDBJ databases">
        <title>Description of three actinobacteria isolated from air of manufacturing shop in a pharmaceutical factory.</title>
        <authorList>
            <person name="Zhang D.-F."/>
        </authorList>
    </citation>
    <scope>NUCLEOTIDE SEQUENCE [LARGE SCALE GENOMIC DNA]</scope>
    <source>
        <strain evidence="8">CCTCC AB 207010</strain>
    </source>
</reference>
<dbReference type="SUPFAM" id="SSF51735">
    <property type="entry name" value="NAD(P)-binding Rossmann-fold domains"/>
    <property type="match status" value="1"/>
</dbReference>
<dbReference type="SMART" id="SM00829">
    <property type="entry name" value="PKS_ER"/>
    <property type="match status" value="1"/>
</dbReference>
<comment type="similarity">
    <text evidence="5">Belongs to the zinc-containing alcohol dehydrogenase family.</text>
</comment>
<dbReference type="EMBL" id="JAVKGT010000053">
    <property type="protein sequence ID" value="MDR5713075.1"/>
    <property type="molecule type" value="Genomic_DNA"/>
</dbReference>
<dbReference type="InterPro" id="IPR013149">
    <property type="entry name" value="ADH-like_C"/>
</dbReference>
<organism evidence="7 8">
    <name type="scientific">Nesterenkonia flava</name>
    <dbReference type="NCBI Taxonomy" id="469799"/>
    <lineage>
        <taxon>Bacteria</taxon>
        <taxon>Bacillati</taxon>
        <taxon>Actinomycetota</taxon>
        <taxon>Actinomycetes</taxon>
        <taxon>Micrococcales</taxon>
        <taxon>Micrococcaceae</taxon>
        <taxon>Nesterenkonia</taxon>
    </lineage>
</organism>
<proteinExistence type="inferred from homology"/>